<proteinExistence type="inferred from homology"/>
<dbReference type="PANTHER" id="PTHR13505">
    <property type="entry name" value="TRANSMEMBRANE PROTEIN 208"/>
    <property type="match status" value="1"/>
</dbReference>
<sequence length="168" mass="18919">MANSAAKKLAASNTETLKGLHIAFAIINVFVILGHFGLGRPANIRPYILFSLPSFFLQYQLERIGRPKYDSKGLVHPGEDLSMGGLTEWMQDVVYLTWVCDILLVITSTNMVWYLFLAVPGYAAYKIYTTFIKSGRSPNPEGEAQAQAKSKRQEKLDRKNKRIRYVSG</sequence>
<gene>
    <name evidence="9" type="ORF">GNLVRS02_ARAD1C25630g</name>
</gene>
<comment type="similarity">
    <text evidence="2">Belongs to the TMEM208 family.</text>
</comment>
<dbReference type="AlphaFoldDB" id="A0A060T7Y7"/>
<dbReference type="PhylomeDB" id="A0A060T7Y7"/>
<name>A0A060T7Y7_BLAAD</name>
<keyword evidence="3 8" id="KW-0812">Transmembrane</keyword>
<protein>
    <submittedName>
        <fullName evidence="9">ARAD1C25630p</fullName>
    </submittedName>
</protein>
<accession>A0A060T7Y7</accession>
<dbReference type="EMBL" id="HG937693">
    <property type="protein sequence ID" value="CDP35012.1"/>
    <property type="molecule type" value="Genomic_DNA"/>
</dbReference>
<keyword evidence="4" id="KW-0256">Endoplasmic reticulum</keyword>
<evidence type="ECO:0000256" key="6">
    <source>
        <dbReference type="ARBA" id="ARBA00023136"/>
    </source>
</evidence>
<evidence type="ECO:0000256" key="1">
    <source>
        <dbReference type="ARBA" id="ARBA00004477"/>
    </source>
</evidence>
<keyword evidence="6 8" id="KW-0472">Membrane</keyword>
<feature type="region of interest" description="Disordered" evidence="7">
    <location>
        <begin position="136"/>
        <end position="168"/>
    </location>
</feature>
<comment type="subcellular location">
    <subcellularLocation>
        <location evidence="1">Endoplasmic reticulum membrane</location>
        <topology evidence="1">Multi-pass membrane protein</topology>
    </subcellularLocation>
</comment>
<organism evidence="9">
    <name type="scientific">Blastobotrys adeninivorans</name>
    <name type="common">Yeast</name>
    <name type="synonym">Arxula adeninivorans</name>
    <dbReference type="NCBI Taxonomy" id="409370"/>
    <lineage>
        <taxon>Eukaryota</taxon>
        <taxon>Fungi</taxon>
        <taxon>Dikarya</taxon>
        <taxon>Ascomycota</taxon>
        <taxon>Saccharomycotina</taxon>
        <taxon>Dipodascomycetes</taxon>
        <taxon>Dipodascales</taxon>
        <taxon>Trichomonascaceae</taxon>
        <taxon>Blastobotrys</taxon>
    </lineage>
</organism>
<dbReference type="GO" id="GO:0006624">
    <property type="term" value="P:vacuolar protein processing"/>
    <property type="evidence" value="ECO:0007669"/>
    <property type="project" value="TreeGrafter"/>
</dbReference>
<evidence type="ECO:0000256" key="4">
    <source>
        <dbReference type="ARBA" id="ARBA00022824"/>
    </source>
</evidence>
<evidence type="ECO:0000256" key="5">
    <source>
        <dbReference type="ARBA" id="ARBA00022989"/>
    </source>
</evidence>
<evidence type="ECO:0000256" key="8">
    <source>
        <dbReference type="SAM" id="Phobius"/>
    </source>
</evidence>
<dbReference type="InterPro" id="IPR008506">
    <property type="entry name" value="SND2/TMEM208"/>
</dbReference>
<keyword evidence="5 8" id="KW-1133">Transmembrane helix</keyword>
<dbReference type="GO" id="GO:0005773">
    <property type="term" value="C:vacuole"/>
    <property type="evidence" value="ECO:0007669"/>
    <property type="project" value="GOC"/>
</dbReference>
<evidence type="ECO:0000256" key="7">
    <source>
        <dbReference type="SAM" id="MobiDB-lite"/>
    </source>
</evidence>
<feature type="transmembrane region" description="Helical" evidence="8">
    <location>
        <begin position="20"/>
        <end position="38"/>
    </location>
</feature>
<dbReference type="PANTHER" id="PTHR13505:SF7">
    <property type="entry name" value="TRANSMEMBRANE PROTEIN 208"/>
    <property type="match status" value="1"/>
</dbReference>
<evidence type="ECO:0000256" key="2">
    <source>
        <dbReference type="ARBA" id="ARBA00009950"/>
    </source>
</evidence>
<reference evidence="9" key="1">
    <citation type="submission" date="2014-02" db="EMBL/GenBank/DDBJ databases">
        <authorList>
            <person name="Genoscope - CEA"/>
        </authorList>
    </citation>
    <scope>NUCLEOTIDE SEQUENCE</scope>
    <source>
        <strain evidence="9">LS3</strain>
    </source>
</reference>
<feature type="compositionally biased region" description="Basic residues" evidence="7">
    <location>
        <begin position="158"/>
        <end position="168"/>
    </location>
</feature>
<dbReference type="GO" id="GO:0005789">
    <property type="term" value="C:endoplasmic reticulum membrane"/>
    <property type="evidence" value="ECO:0007669"/>
    <property type="project" value="UniProtKB-SubCell"/>
</dbReference>
<evidence type="ECO:0000313" key="9">
    <source>
        <dbReference type="EMBL" id="CDP35012.1"/>
    </source>
</evidence>
<evidence type="ECO:0000256" key="3">
    <source>
        <dbReference type="ARBA" id="ARBA00022692"/>
    </source>
</evidence>
<reference evidence="9" key="2">
    <citation type="submission" date="2014-06" db="EMBL/GenBank/DDBJ databases">
        <title>The complete genome of Blastobotrys (Arxula) adeninivorans LS3 - a yeast of biotechnological interest.</title>
        <authorList>
            <person name="Kunze G."/>
            <person name="Gaillardin C."/>
            <person name="Czernicka M."/>
            <person name="Durrens P."/>
            <person name="Martin T."/>
            <person name="Boer E."/>
            <person name="Gabaldon T."/>
            <person name="Cruz J."/>
            <person name="Talla E."/>
            <person name="Marck C."/>
            <person name="Goffeau A."/>
            <person name="Barbe V."/>
            <person name="Baret P."/>
            <person name="Baronian K."/>
            <person name="Beier S."/>
            <person name="Bleykasten C."/>
            <person name="Bode R."/>
            <person name="Casaregola S."/>
            <person name="Despons L."/>
            <person name="Fairhead C."/>
            <person name="Giersberg M."/>
            <person name="Gierski P."/>
            <person name="Hahnel U."/>
            <person name="Hartmann A."/>
            <person name="Jankowska D."/>
            <person name="Jubin C."/>
            <person name="Jung P."/>
            <person name="Lafontaine I."/>
            <person name="Leh-Louis V."/>
            <person name="Lemaire M."/>
            <person name="Marcet-Houben M."/>
            <person name="Mascher M."/>
            <person name="Morel G."/>
            <person name="Richard G.-F."/>
            <person name="Riechen J."/>
            <person name="Sacerdot C."/>
            <person name="Sarkar A."/>
            <person name="Savel G."/>
            <person name="Schacherer J."/>
            <person name="Sherman D."/>
            <person name="Straub M.-L."/>
            <person name="Stein N."/>
            <person name="Thierry A."/>
            <person name="Trautwein-Schult A."/>
            <person name="Westhof E."/>
            <person name="Worch S."/>
            <person name="Dujon B."/>
            <person name="Souciet J.-L."/>
            <person name="Wincker P."/>
            <person name="Scholz U."/>
            <person name="Neuveglise N."/>
        </authorList>
    </citation>
    <scope>NUCLEOTIDE SEQUENCE</scope>
    <source>
        <strain evidence="9">LS3</strain>
    </source>
</reference>
<dbReference type="Pfam" id="PF05620">
    <property type="entry name" value="TMEM208_SND2"/>
    <property type="match status" value="1"/>
</dbReference>
<feature type="transmembrane region" description="Helical" evidence="8">
    <location>
        <begin position="93"/>
        <end position="116"/>
    </location>
</feature>